<dbReference type="Gene3D" id="1.25.10.10">
    <property type="entry name" value="Leucine-rich Repeat Variant"/>
    <property type="match status" value="3"/>
</dbReference>
<gene>
    <name evidence="3" type="ORF">G5I_11927</name>
</gene>
<feature type="region of interest" description="Disordered" evidence="1">
    <location>
        <begin position="1732"/>
        <end position="1785"/>
    </location>
</feature>
<feature type="compositionally biased region" description="Polar residues" evidence="1">
    <location>
        <begin position="1"/>
        <end position="13"/>
    </location>
</feature>
<dbReference type="SUPFAM" id="SSF48371">
    <property type="entry name" value="ARM repeat"/>
    <property type="match status" value="2"/>
</dbReference>
<feature type="compositionally biased region" description="Basic residues" evidence="1">
    <location>
        <begin position="1459"/>
        <end position="1468"/>
    </location>
</feature>
<feature type="compositionally biased region" description="Basic and acidic residues" evidence="1">
    <location>
        <begin position="575"/>
        <end position="585"/>
    </location>
</feature>
<evidence type="ECO:0000313" key="3">
    <source>
        <dbReference type="EMBL" id="EGI59923.1"/>
    </source>
</evidence>
<dbReference type="InterPro" id="IPR011989">
    <property type="entry name" value="ARM-like"/>
</dbReference>
<dbReference type="InterPro" id="IPR034085">
    <property type="entry name" value="TOG"/>
</dbReference>
<dbReference type="PANTHER" id="PTHR21567:SF87">
    <property type="entry name" value="CRESCERIN-LIKE PROTEIN CHE-12"/>
    <property type="match status" value="1"/>
</dbReference>
<feature type="region of interest" description="Disordered" evidence="1">
    <location>
        <begin position="1591"/>
        <end position="1616"/>
    </location>
</feature>
<evidence type="ECO:0000259" key="2">
    <source>
        <dbReference type="SMART" id="SM01349"/>
    </source>
</evidence>
<accession>F4X0Y1</accession>
<feature type="domain" description="TOG" evidence="2">
    <location>
        <begin position="1993"/>
        <end position="2226"/>
    </location>
</feature>
<feature type="region of interest" description="Disordered" evidence="1">
    <location>
        <begin position="344"/>
        <end position="472"/>
    </location>
</feature>
<feature type="compositionally biased region" description="Polar residues" evidence="1">
    <location>
        <begin position="502"/>
        <end position="516"/>
    </location>
</feature>
<feature type="compositionally biased region" description="Basic and acidic residues" evidence="1">
    <location>
        <begin position="1941"/>
        <end position="1950"/>
    </location>
</feature>
<dbReference type="FunCoup" id="F4X0Y1">
    <property type="interactions" value="28"/>
</dbReference>
<feature type="compositionally biased region" description="Polar residues" evidence="1">
    <location>
        <begin position="586"/>
        <end position="595"/>
    </location>
</feature>
<dbReference type="OrthoDB" id="63891at2759"/>
<feature type="compositionally biased region" description="Basic and acidic residues" evidence="1">
    <location>
        <begin position="285"/>
        <end position="306"/>
    </location>
</feature>
<feature type="region of interest" description="Disordered" evidence="1">
    <location>
        <begin position="281"/>
        <end position="322"/>
    </location>
</feature>
<feature type="compositionally biased region" description="Basic and acidic residues" evidence="1">
    <location>
        <begin position="609"/>
        <end position="621"/>
    </location>
</feature>
<feature type="compositionally biased region" description="Low complexity" evidence="1">
    <location>
        <begin position="33"/>
        <end position="43"/>
    </location>
</feature>
<name>F4X0Y1_ACREC</name>
<feature type="region of interest" description="Disordered" evidence="1">
    <location>
        <begin position="492"/>
        <end position="516"/>
    </location>
</feature>
<feature type="compositionally biased region" description="Polar residues" evidence="1">
    <location>
        <begin position="1436"/>
        <end position="1453"/>
    </location>
</feature>
<feature type="region of interest" description="Disordered" evidence="1">
    <location>
        <begin position="1628"/>
        <end position="1679"/>
    </location>
</feature>
<feature type="region of interest" description="Disordered" evidence="1">
    <location>
        <begin position="704"/>
        <end position="737"/>
    </location>
</feature>
<sequence>MSGCLSSSMTGSTDAGPLQPQEEPASLPVARPSSLSENASAARRSNRHRHQSRRRMTSAPLSGQTIQLTPLWEHVVRTHRFPSEVDTQATFIEISERLRDPEWEVRQHALRVLMDVLPTLSTDVIDKVMQPVVPELINNLGHPAPAVRKGALDTLRVYLVHSPNRENMVQNILHDGLNRPDAHNPFQTNVTTGIILSAPLLLFPSSNSPPPTTQILKDATIAFASRLVQVPHQEAVLKSLMKIRDAVGEEEFESYLTDYDDKFKKNIDILSKIYNIKSTKKKQDKNRTQDIMKADKKERAFDKSWDSDSDTSGIAEEEDEIPPSRVVLETEIKFNEETAITMTILEEKDDDDSEDNEGKKNKIGNDVMNEESSSADKRRTPRRVHFGGEIVKLRTPDSDDTESIEITPKTRIPLPVSPATKMPEMMRRRPSSQPCSPHMEKRGSRRASRSASSSPKREYTHNAQLSPKKSILTKTGGPLIVINSVTPTEEMKNTKKIKKNSETILENESPRSSSQEINEILKKEDITLDQTTPASANSEDKLTIKSKDENDLSVQVAAIETSKNISLKGEQAMSLKRDGHADTIDSNRSNISEASSRQEKNYVMTKSSSPERKKTLRDKDDSFELERECLNEQKLSGNSLSRRSNSFPFGSPVNECNAQIDRLIGGDFIDDDDDDDDEQDVRTCNIITDDRAVTVVNGEGRKEWHSQYDKKEGIASEGNESVTCSSSEGEGKPQEPSWEELGLVGQEVLDDLHNKDDWRARVRGLERVASALRTSSALIAIESRLGSLLHAVLGGERSCRVAAAGLAVAKVVVAGVSEDALRKKLPQLGWGLARQGGPSAAQLARIAMLRLKPSLLLEQLLQPHCLSARNTKDDWRARVRGLERVASALRTSSALIAIESRLGSLLHAVLGGERSCRVAAAGLAVAKVVVAGVSEDALRKKLPQLGWGLARQGGPSAAQLARIAMLRLKPSLLLEQLLQPHCLSARNTKTRENALQLLIFSLVTFPSTEFKLEIVANRVATMVADRRRRVRQAALDTLAVLGQIYDSEEVIEAGRRAGEGNPDAEAMLAAIRARLARKSLPLVSADGLVVYGLQISPTVQTATGPDVDWIVAGRGSVSPDRHRGEHPGNFKNDFLNNRESPWIERPNLVALGVGLQSKTEQSTAWQLQTNNNENDIKGLNGRNVNAGVSSNANLRFEEQLRSFYTPLNQYDFVGTDAKNHREISDNFEQKTRNRRDINEVPKEKESIALRGESRIPILLSRERPKITSQNHEKSLNLEYVNSNSRKQTTDMLDSNRNRINLRQENVGSYAAIHQRRKRFQQEESQTLNQTFDSHTSSYRSSYTKALGTNREYGDTAGNSDTIFSDDNSHIYNRFVDTDQFTNENESLNYAGGRQRSLSRNMQQQTLVEAYNSILERQRKLMDRNIYRPLRTPPNPSTRLYQDLDSQNLDTQTPSDRDRNVRHRPKNHRTKDVAAAQQRTEMDLISSNSQEDRCSLSESFASPHRRRLRSLSPSQLHRSQHFVKLTSNRFHAASMYDMKSVGVGRDNDGDGDGNASVSTIITTTTTPVIALRLNRNSDTINKATMVNEEEYNVRNRHHFSPDAKSYHVQNSNKEESRYQEFLRSFSIDARERPKSASSSSSDVSRNDRPGREEDQDTTLRDYNGNDNSGSSTPQSQNAGDPAFDVITQQTANRQSDTRDDVDSFFTPLDTKMEYPITTADATTVDEVLKEWNSEDDMKSASRIGSISRHSNHNELITVDENCNRSTESSSGVPEQPEDDRSSARRRSIVSALSNERILPYEDTKLFKESLQSKVTISPKRSESLYLTPNHSAHHSLISNSPIKRNSRCGSRNLIDDSKDFSEERIIASIVPDEDASIRSLDTVGHPPIDIVGDSPAIIIASRPHSHETVEYENARSVENDNPHNKINTQESTEEESSVNDALEDRQSKDSASETNMEPGILKIESEPAEDVELRRRMPSKVPVRGSSRCRMPSNKRVMEKPSEKSKRMVQQCFSQLENKDWEITMKGLKALSQISKQHPEGLDVCAAGTIGRLLGRHIKNLRSQVARAACLAASDVFSSQIRGIDQDLDDIAGPLLHRTADTNRFLRSDSNSALDQMVQYLPPHKTIGIIVLRGASHQNAIVRAATARLLSDITDRIGPDHIMILPRDVRDKLLNTGAKLLMDGNLDARNHAKRMFRRLTRCEGFRKALTDAVPETTLRHIDKTMKTL</sequence>
<dbReference type="GO" id="GO:0005929">
    <property type="term" value="C:cilium"/>
    <property type="evidence" value="ECO:0007669"/>
    <property type="project" value="TreeGrafter"/>
</dbReference>
<feature type="compositionally biased region" description="Basic and acidic residues" evidence="1">
    <location>
        <begin position="1906"/>
        <end position="1922"/>
    </location>
</feature>
<feature type="compositionally biased region" description="Polar residues" evidence="1">
    <location>
        <begin position="1663"/>
        <end position="1677"/>
    </location>
</feature>
<dbReference type="Proteomes" id="UP000007755">
    <property type="component" value="Unassembled WGS sequence"/>
</dbReference>
<feature type="region of interest" description="Disordered" evidence="1">
    <location>
        <begin position="1906"/>
        <end position="2004"/>
    </location>
</feature>
<protein>
    <submittedName>
        <fullName evidence="3">Protein FAM179B</fullName>
    </submittedName>
</protein>
<feature type="compositionally biased region" description="Polar residues" evidence="1">
    <location>
        <begin position="1762"/>
        <end position="1771"/>
    </location>
</feature>
<dbReference type="InParanoid" id="F4X0Y1"/>
<feature type="domain" description="TOG" evidence="2">
    <location>
        <begin position="848"/>
        <end position="1064"/>
    </location>
</feature>
<feature type="region of interest" description="Disordered" evidence="1">
    <location>
        <begin position="574"/>
        <end position="621"/>
    </location>
</feature>
<proteinExistence type="predicted"/>
<evidence type="ECO:0000313" key="4">
    <source>
        <dbReference type="Proteomes" id="UP000007755"/>
    </source>
</evidence>
<reference evidence="3" key="1">
    <citation type="submission" date="2011-02" db="EMBL/GenBank/DDBJ databases">
        <title>The genome of the leaf-cutting ant Acromyrmex echinatior suggests key adaptations to social evolution and fungus farming.</title>
        <authorList>
            <person name="Nygaard S."/>
            <person name="Zhang G."/>
        </authorList>
    </citation>
    <scope>NUCLEOTIDE SEQUENCE</scope>
</reference>
<feature type="compositionally biased region" description="Basic residues" evidence="1">
    <location>
        <begin position="44"/>
        <end position="56"/>
    </location>
</feature>
<organism evidence="4">
    <name type="scientific">Acromyrmex echinatior</name>
    <name type="common">Panamanian leafcutter ant</name>
    <name type="synonym">Acromyrmex octospinosus echinatior</name>
    <dbReference type="NCBI Taxonomy" id="103372"/>
    <lineage>
        <taxon>Eukaryota</taxon>
        <taxon>Metazoa</taxon>
        <taxon>Ecdysozoa</taxon>
        <taxon>Arthropoda</taxon>
        <taxon>Hexapoda</taxon>
        <taxon>Insecta</taxon>
        <taxon>Pterygota</taxon>
        <taxon>Neoptera</taxon>
        <taxon>Endopterygota</taxon>
        <taxon>Hymenoptera</taxon>
        <taxon>Apocrita</taxon>
        <taxon>Aculeata</taxon>
        <taxon>Formicoidea</taxon>
        <taxon>Formicidae</taxon>
        <taxon>Myrmicinae</taxon>
        <taxon>Acromyrmex</taxon>
    </lineage>
</organism>
<dbReference type="GO" id="GO:0005881">
    <property type="term" value="C:cytoplasmic microtubule"/>
    <property type="evidence" value="ECO:0007669"/>
    <property type="project" value="TreeGrafter"/>
</dbReference>
<feature type="region of interest" description="Disordered" evidence="1">
    <location>
        <begin position="1424"/>
        <end position="1475"/>
    </location>
</feature>
<dbReference type="eggNOG" id="KOG2933">
    <property type="taxonomic scope" value="Eukaryota"/>
</dbReference>
<dbReference type="EMBL" id="GL888503">
    <property type="protein sequence ID" value="EGI59923.1"/>
    <property type="molecule type" value="Genomic_DNA"/>
</dbReference>
<dbReference type="InterPro" id="IPR016024">
    <property type="entry name" value="ARM-type_fold"/>
</dbReference>
<feature type="compositionally biased region" description="Polar residues" evidence="1">
    <location>
        <begin position="718"/>
        <end position="728"/>
    </location>
</feature>
<feature type="region of interest" description="Disordered" evidence="1">
    <location>
        <begin position="1"/>
        <end position="62"/>
    </location>
</feature>
<dbReference type="PANTHER" id="PTHR21567">
    <property type="entry name" value="CLASP"/>
    <property type="match status" value="1"/>
</dbReference>
<keyword evidence="4" id="KW-1185">Reference proteome</keyword>
<feature type="compositionally biased region" description="Basic and acidic residues" evidence="1">
    <location>
        <begin position="1995"/>
        <end position="2004"/>
    </location>
</feature>
<dbReference type="GO" id="GO:0000226">
    <property type="term" value="P:microtubule cytoskeleton organization"/>
    <property type="evidence" value="ECO:0007669"/>
    <property type="project" value="TreeGrafter"/>
</dbReference>
<evidence type="ECO:0000256" key="1">
    <source>
        <dbReference type="SAM" id="MobiDB-lite"/>
    </source>
</evidence>
<feature type="compositionally biased region" description="Basic and acidic residues" evidence="1">
    <location>
        <begin position="704"/>
        <end position="714"/>
    </location>
</feature>
<dbReference type="SMART" id="SM01349">
    <property type="entry name" value="TOG"/>
    <property type="match status" value="2"/>
</dbReference>
<dbReference type="GO" id="GO:0008017">
    <property type="term" value="F:microtubule binding"/>
    <property type="evidence" value="ECO:0007669"/>
    <property type="project" value="TreeGrafter"/>
</dbReference>